<feature type="region of interest" description="Disordered" evidence="2">
    <location>
        <begin position="1"/>
        <end position="21"/>
    </location>
</feature>
<dbReference type="OrthoDB" id="10661973at2759"/>
<feature type="compositionally biased region" description="Basic residues" evidence="2">
    <location>
        <begin position="262"/>
        <end position="271"/>
    </location>
</feature>
<reference evidence="4" key="1">
    <citation type="journal article" date="2017" name="Nat. Microbiol.">
        <title>Global analysis of biosynthetic gene clusters reveals vast potential of secondary metabolite production in Penicillium species.</title>
        <authorList>
            <person name="Nielsen J.C."/>
            <person name="Grijseels S."/>
            <person name="Prigent S."/>
            <person name="Ji B."/>
            <person name="Dainat J."/>
            <person name="Nielsen K.F."/>
            <person name="Frisvad J.C."/>
            <person name="Workman M."/>
            <person name="Nielsen J."/>
        </authorList>
    </citation>
    <scope>NUCLEOTIDE SEQUENCE [LARGE SCALE GENOMIC DNA]</scope>
    <source>
        <strain evidence="4">IBT 24891</strain>
    </source>
</reference>
<sequence>MSEFPNTDNATRLSDTATDPSIRELESQKLRQTIEDMRASVPESIRTHVRDATMDLEQRNHDLSRQIQERTNEINILQEQALRDEAQIARLNDTISSEGNEIQALQESLHSESDRILVLEKNLDVVPRQMSHMIEQLETENNDKGARIEELEAENNDRGARIEELEAENNDRGARIEELEAENNDRGARIEELEAENRTRDAHIGTLINQVTELKKLSNWQLIELQKLQESDDALPEALDKGAFLPEKLKDRATSATDLAKSRKKGKNKAHSKYDGCGSSSRRR</sequence>
<evidence type="ECO:0000313" key="3">
    <source>
        <dbReference type="EMBL" id="OQE22396.1"/>
    </source>
</evidence>
<dbReference type="AlphaFoldDB" id="A0A1V6T8B2"/>
<evidence type="ECO:0000256" key="2">
    <source>
        <dbReference type="SAM" id="MobiDB-lite"/>
    </source>
</evidence>
<proteinExistence type="predicted"/>
<name>A0A1V6T8B2_9EURO</name>
<protein>
    <recommendedName>
        <fullName evidence="5">Autophagy-related protein 16 domain-containing protein</fullName>
    </recommendedName>
</protein>
<evidence type="ECO:0008006" key="5">
    <source>
        <dbReference type="Google" id="ProtNLM"/>
    </source>
</evidence>
<keyword evidence="1" id="KW-0175">Coiled coil</keyword>
<evidence type="ECO:0000256" key="1">
    <source>
        <dbReference type="SAM" id="Coils"/>
    </source>
</evidence>
<dbReference type="Gene3D" id="1.10.287.1490">
    <property type="match status" value="1"/>
</dbReference>
<accession>A0A1V6T8B2</accession>
<keyword evidence="4" id="KW-1185">Reference proteome</keyword>
<feature type="compositionally biased region" description="Polar residues" evidence="2">
    <location>
        <begin position="1"/>
        <end position="19"/>
    </location>
</feature>
<organism evidence="3 4">
    <name type="scientific">Penicillium steckii</name>
    <dbReference type="NCBI Taxonomy" id="303698"/>
    <lineage>
        <taxon>Eukaryota</taxon>
        <taxon>Fungi</taxon>
        <taxon>Dikarya</taxon>
        <taxon>Ascomycota</taxon>
        <taxon>Pezizomycotina</taxon>
        <taxon>Eurotiomycetes</taxon>
        <taxon>Eurotiomycetidae</taxon>
        <taxon>Eurotiales</taxon>
        <taxon>Aspergillaceae</taxon>
        <taxon>Penicillium</taxon>
    </lineage>
</organism>
<evidence type="ECO:0000313" key="4">
    <source>
        <dbReference type="Proteomes" id="UP000191285"/>
    </source>
</evidence>
<comment type="caution">
    <text evidence="3">The sequence shown here is derived from an EMBL/GenBank/DDBJ whole genome shotgun (WGS) entry which is preliminary data.</text>
</comment>
<feature type="coiled-coil region" evidence="1">
    <location>
        <begin position="53"/>
        <end position="196"/>
    </location>
</feature>
<dbReference type="Proteomes" id="UP000191285">
    <property type="component" value="Unassembled WGS sequence"/>
</dbReference>
<dbReference type="EMBL" id="MLKD01000010">
    <property type="protein sequence ID" value="OQE22396.1"/>
    <property type="molecule type" value="Genomic_DNA"/>
</dbReference>
<gene>
    <name evidence="3" type="ORF">PENSTE_c010G08124</name>
</gene>
<feature type="region of interest" description="Disordered" evidence="2">
    <location>
        <begin position="239"/>
        <end position="284"/>
    </location>
</feature>